<organism evidence="1 2">
    <name type="scientific">Vespula squamosa</name>
    <name type="common">Southern yellow jacket</name>
    <name type="synonym">Wasp</name>
    <dbReference type="NCBI Taxonomy" id="30214"/>
    <lineage>
        <taxon>Eukaryota</taxon>
        <taxon>Metazoa</taxon>
        <taxon>Ecdysozoa</taxon>
        <taxon>Arthropoda</taxon>
        <taxon>Hexapoda</taxon>
        <taxon>Insecta</taxon>
        <taxon>Pterygota</taxon>
        <taxon>Neoptera</taxon>
        <taxon>Endopterygota</taxon>
        <taxon>Hymenoptera</taxon>
        <taxon>Apocrita</taxon>
        <taxon>Aculeata</taxon>
        <taxon>Vespoidea</taxon>
        <taxon>Vespidae</taxon>
        <taxon>Vespinae</taxon>
        <taxon>Vespula</taxon>
    </lineage>
</organism>
<dbReference type="AlphaFoldDB" id="A0ABD2A145"/>
<name>A0ABD2A145_VESSQ</name>
<accession>A0ABD2A145</accession>
<dbReference type="Proteomes" id="UP001607302">
    <property type="component" value="Unassembled WGS sequence"/>
</dbReference>
<proteinExistence type="predicted"/>
<reference evidence="1 2" key="1">
    <citation type="journal article" date="2024" name="Ann. Entomol. Soc. Am.">
        <title>Genomic analyses of the southern and eastern yellowjacket wasps (Hymenoptera: Vespidae) reveal evolutionary signatures of social life.</title>
        <authorList>
            <person name="Catto M.A."/>
            <person name="Caine P.B."/>
            <person name="Orr S.E."/>
            <person name="Hunt B.G."/>
            <person name="Goodisman M.A.D."/>
        </authorList>
    </citation>
    <scope>NUCLEOTIDE SEQUENCE [LARGE SCALE GENOMIC DNA]</scope>
    <source>
        <strain evidence="1">233</strain>
        <tissue evidence="1">Head and thorax</tissue>
    </source>
</reference>
<comment type="caution">
    <text evidence="1">The sequence shown here is derived from an EMBL/GenBank/DDBJ whole genome shotgun (WGS) entry which is preliminary data.</text>
</comment>
<evidence type="ECO:0000313" key="1">
    <source>
        <dbReference type="EMBL" id="KAL2714359.1"/>
    </source>
</evidence>
<sequence>MPMYVINLNKKREKYINTADRHVNNQYSRVNINNVSKLLEITSKISCTVAIQVEKFGIICNRLDDICNRQIRHTFRECGNVEVAK</sequence>
<protein>
    <submittedName>
        <fullName evidence="1">Uncharacterized protein</fullName>
    </submittedName>
</protein>
<gene>
    <name evidence="1" type="ORF">V1478_015544</name>
</gene>
<dbReference type="EMBL" id="JAUDFV010000156">
    <property type="protein sequence ID" value="KAL2714359.1"/>
    <property type="molecule type" value="Genomic_DNA"/>
</dbReference>
<keyword evidence="2" id="KW-1185">Reference proteome</keyword>
<evidence type="ECO:0000313" key="2">
    <source>
        <dbReference type="Proteomes" id="UP001607302"/>
    </source>
</evidence>